<evidence type="ECO:0000256" key="6">
    <source>
        <dbReference type="ARBA" id="ARBA00023004"/>
    </source>
</evidence>
<dbReference type="InterPro" id="IPR017972">
    <property type="entry name" value="Cyt_P450_CS"/>
</dbReference>
<dbReference type="PRINTS" id="PR00463">
    <property type="entry name" value="EP450I"/>
</dbReference>
<evidence type="ECO:0000313" key="10">
    <source>
        <dbReference type="EnsemblMetazoa" id="XP_001121195"/>
    </source>
</evidence>
<reference evidence="12" key="2">
    <citation type="submission" date="2025-04" db="UniProtKB">
        <authorList>
            <consortium name="RefSeq"/>
        </authorList>
    </citation>
    <scope>IDENTIFICATION</scope>
    <source>
        <strain evidence="12">DH4</strain>
        <tissue evidence="12">Whole body</tissue>
    </source>
</reference>
<dbReference type="GO" id="GO:0020037">
    <property type="term" value="F:heme binding"/>
    <property type="evidence" value="ECO:0007669"/>
    <property type="project" value="InterPro"/>
</dbReference>
<dbReference type="PROSITE" id="PS00086">
    <property type="entry name" value="CYTOCHROME_P450"/>
    <property type="match status" value="1"/>
</dbReference>
<feature type="binding site" description="axial binding residue" evidence="8">
    <location>
        <position position="566"/>
    </location>
    <ligand>
        <name>heme</name>
        <dbReference type="ChEBI" id="CHEBI:30413"/>
    </ligand>
    <ligandPart>
        <name>Fe</name>
        <dbReference type="ChEBI" id="CHEBI:18248"/>
    </ligandPart>
</feature>
<evidence type="ECO:0000256" key="5">
    <source>
        <dbReference type="ARBA" id="ARBA00023002"/>
    </source>
</evidence>
<organism evidence="10">
    <name type="scientific">Apis mellifera</name>
    <name type="common">Honeybee</name>
    <dbReference type="NCBI Taxonomy" id="7460"/>
    <lineage>
        <taxon>Eukaryota</taxon>
        <taxon>Metazoa</taxon>
        <taxon>Ecdysozoa</taxon>
        <taxon>Arthropoda</taxon>
        <taxon>Hexapoda</taxon>
        <taxon>Insecta</taxon>
        <taxon>Pterygota</taxon>
        <taxon>Neoptera</taxon>
        <taxon>Endopterygota</taxon>
        <taxon>Hymenoptera</taxon>
        <taxon>Apocrita</taxon>
        <taxon>Aculeata</taxon>
        <taxon>Apoidea</taxon>
        <taxon>Anthophila</taxon>
        <taxon>Apidae</taxon>
        <taxon>Apis</taxon>
    </lineage>
</organism>
<dbReference type="InterPro" id="IPR001128">
    <property type="entry name" value="Cyt_P450"/>
</dbReference>
<evidence type="ECO:0000256" key="8">
    <source>
        <dbReference type="PIRSR" id="PIRSR602401-1"/>
    </source>
</evidence>
<reference evidence="10" key="1">
    <citation type="submission" date="2021-01" db="UniProtKB">
        <authorList>
            <consortium name="EnsemblMetazoa"/>
        </authorList>
    </citation>
    <scope>IDENTIFICATION</scope>
    <source>
        <strain evidence="10">DH4</strain>
    </source>
</reference>
<evidence type="ECO:0000256" key="9">
    <source>
        <dbReference type="RuleBase" id="RU000461"/>
    </source>
</evidence>
<evidence type="ECO:0000256" key="1">
    <source>
        <dbReference type="ARBA" id="ARBA00001971"/>
    </source>
</evidence>
<name>A0A7M7FZM0_APIME</name>
<dbReference type="Proteomes" id="UP000005203">
    <property type="component" value="Linkage group LG9"/>
</dbReference>
<dbReference type="InterPro" id="IPR002401">
    <property type="entry name" value="Cyt_P450_E_grp-I"/>
</dbReference>
<evidence type="ECO:0000256" key="7">
    <source>
        <dbReference type="ARBA" id="ARBA00023033"/>
    </source>
</evidence>
<keyword evidence="5 9" id="KW-0560">Oxidoreductase</keyword>
<gene>
    <name evidence="10" type="primary">725335</name>
    <name evidence="12" type="synonym">LOC725335</name>
</gene>
<proteinExistence type="inferred from homology"/>
<dbReference type="SUPFAM" id="SSF48264">
    <property type="entry name" value="Cytochrome P450"/>
    <property type="match status" value="1"/>
</dbReference>
<keyword evidence="11" id="KW-1185">Reference proteome</keyword>
<comment type="cofactor">
    <cofactor evidence="1 8">
        <name>heme</name>
        <dbReference type="ChEBI" id="CHEBI:30413"/>
    </cofactor>
</comment>
<dbReference type="OrthoDB" id="3945418at2759"/>
<keyword evidence="7 9" id="KW-0503">Monooxygenase</keyword>
<dbReference type="RefSeq" id="XP_001121195.3">
    <property type="nucleotide sequence ID" value="XM_001121195.5"/>
</dbReference>
<accession>A0A8B6XF05</accession>
<dbReference type="GO" id="GO:0005506">
    <property type="term" value="F:iron ion binding"/>
    <property type="evidence" value="ECO:0007669"/>
    <property type="project" value="InterPro"/>
</dbReference>
<dbReference type="EnsemblMetazoa" id="XM_001121195">
    <property type="protein sequence ID" value="XP_001121195"/>
    <property type="gene ID" value="LOC725335"/>
</dbReference>
<dbReference type="GeneID" id="725335"/>
<dbReference type="Pfam" id="PF00067">
    <property type="entry name" value="p450"/>
    <property type="match status" value="1"/>
</dbReference>
<evidence type="ECO:0000256" key="2">
    <source>
        <dbReference type="ARBA" id="ARBA00010617"/>
    </source>
</evidence>
<evidence type="ECO:0000313" key="12">
    <source>
        <dbReference type="RefSeq" id="XP_001121195.3"/>
    </source>
</evidence>
<keyword evidence="6 8" id="KW-0408">Iron</keyword>
<dbReference type="GO" id="GO:0004497">
    <property type="term" value="F:monooxygenase activity"/>
    <property type="evidence" value="ECO:0007669"/>
    <property type="project" value="UniProtKB-KW"/>
</dbReference>
<accession>A0A7M7FZM0</accession>
<evidence type="ECO:0000256" key="3">
    <source>
        <dbReference type="ARBA" id="ARBA00022617"/>
    </source>
</evidence>
<keyword evidence="4 8" id="KW-0479">Metal-binding</keyword>
<comment type="similarity">
    <text evidence="2 9">Belongs to the cytochrome P450 family.</text>
</comment>
<keyword evidence="3 8" id="KW-0349">Heme</keyword>
<dbReference type="InterPro" id="IPR050479">
    <property type="entry name" value="CYP11_CYP27_families"/>
</dbReference>
<dbReference type="InterPro" id="IPR036396">
    <property type="entry name" value="Cyt_P450_sf"/>
</dbReference>
<dbReference type="GO" id="GO:0016705">
    <property type="term" value="F:oxidoreductase activity, acting on paired donors, with incorporation or reduction of molecular oxygen"/>
    <property type="evidence" value="ECO:0007669"/>
    <property type="project" value="InterPro"/>
</dbReference>
<dbReference type="Gene3D" id="1.10.630.10">
    <property type="entry name" value="Cytochrome P450"/>
    <property type="match status" value="1"/>
</dbReference>
<dbReference type="CDD" id="cd11054">
    <property type="entry name" value="CYP24A1-like"/>
    <property type="match status" value="1"/>
</dbReference>
<protein>
    <submittedName>
        <fullName evidence="12">Probable cytochrome P450 12a5, mitochondrial isoform X1</fullName>
    </submittedName>
</protein>
<dbReference type="PANTHER" id="PTHR24279:SF120">
    <property type="entry name" value="CYTOCHROME P450"/>
    <property type="match status" value="1"/>
</dbReference>
<dbReference type="PANTHER" id="PTHR24279">
    <property type="entry name" value="CYTOCHROME P450"/>
    <property type="match status" value="1"/>
</dbReference>
<sequence>MQRLLPSLMSISRQYSVMKLSKSLGSNEGQKCLNLQSSDILCKYLPQGPLLLRLFNFLSPFSSSPARILAASMTESQTASVDESLRTDTIPLLDHTATTEVSPTTFEVSTMKVDTQIFDKAPLPFDEIPGPAILKIWEKYWKYVPLLGTQLLSSLLINRFTQGRLTWNRNITPLKYLFNEYGCIVRINGPLSGDIVMIHRPEHIAEVFKQEGDTPVRSGIDILQHYRLNYRKYRLAGPFSMQGTEWLEIRDKVEDTFNQISSTFFTKIDTCCNELITRICKIRNRQNEVPVSFYEDLIRWAMECFCDLTFNKRLGFLEPIGYNSSSEASKLINALTTAHKYMSRCETGFQVWRFFLTPFARKLFEACDVLDNVIGKYVRQAQCKLRIRKSHSEESSMTERSPVLEKLLLNEGIHPDDICTMLMDMIILGIQATVNSEAFLLYHLAKNPRTQRKVYDEIISVLSNDNSSFTEKSLKNMPYLKACIQETLRLHPAIPYITRLLPKTISLHGYTIPKGTFVIMANQITSQREENFEDPFKFWPERWLSNSSKEDVHFSYLPFGHGIRSCLGKNMAEAKMMLLTAKLVRQFRIEYDYADIKSRFMMVNVPNKPLRFRFVNRN</sequence>
<dbReference type="AlphaFoldDB" id="A0A7M7FZM0"/>
<dbReference type="KEGG" id="ame:725335"/>
<evidence type="ECO:0000256" key="4">
    <source>
        <dbReference type="ARBA" id="ARBA00022723"/>
    </source>
</evidence>
<evidence type="ECO:0000313" key="11">
    <source>
        <dbReference type="Proteomes" id="UP000005203"/>
    </source>
</evidence>
<dbReference type="PRINTS" id="PR00385">
    <property type="entry name" value="P450"/>
</dbReference>